<sequence>MQLFSRVVGTKSSPYRSKTGQTSSATIPRGGTGNLVRIRNVQLVVSHEVIGYLILNCPHHGSQWRDFIGNDPPTVDLKVGILIRKRPVNS</sequence>
<feature type="region of interest" description="Disordered" evidence="1">
    <location>
        <begin position="1"/>
        <end position="31"/>
    </location>
</feature>
<proteinExistence type="predicted"/>
<dbReference type="Proteomes" id="UP000011086">
    <property type="component" value="Unassembled WGS sequence"/>
</dbReference>
<accession>A0AA97PM06</accession>
<organism evidence="2">
    <name type="scientific">Pyricularia oryzae (strain Y34)</name>
    <name type="common">Rice blast fungus</name>
    <name type="synonym">Magnaporthe oryzae</name>
    <dbReference type="NCBI Taxonomy" id="1143189"/>
    <lineage>
        <taxon>Eukaryota</taxon>
        <taxon>Fungi</taxon>
        <taxon>Dikarya</taxon>
        <taxon>Ascomycota</taxon>
        <taxon>Pezizomycotina</taxon>
        <taxon>Sordariomycetes</taxon>
        <taxon>Sordariomycetidae</taxon>
        <taxon>Magnaporthales</taxon>
        <taxon>Pyriculariaceae</taxon>
        <taxon>Pyricularia</taxon>
    </lineage>
</organism>
<dbReference type="EMBL" id="JH793132">
    <property type="protein sequence ID" value="ELQ39676.1"/>
    <property type="molecule type" value="Genomic_DNA"/>
</dbReference>
<dbReference type="AlphaFoldDB" id="A0AA97PM06"/>
<protein>
    <submittedName>
        <fullName evidence="2">Uncharacterized protein</fullName>
    </submittedName>
</protein>
<gene>
    <name evidence="2" type="ORF">OOU_Y34scaffold00487g21</name>
</gene>
<reference evidence="2" key="1">
    <citation type="journal article" date="2012" name="PLoS Genet.">
        <title>Comparative analysis of the genomes of two field isolates of the rice blast fungus Magnaporthe oryzae.</title>
        <authorList>
            <person name="Xue M."/>
            <person name="Yang J."/>
            <person name="Li Z."/>
            <person name="Hu S."/>
            <person name="Yao N."/>
            <person name="Dean R.A."/>
            <person name="Zhao W."/>
            <person name="Shen M."/>
            <person name="Zhang H."/>
            <person name="Li C."/>
            <person name="Liu L."/>
            <person name="Cao L."/>
            <person name="Xu X."/>
            <person name="Xing Y."/>
            <person name="Hsiang T."/>
            <person name="Zhang Z."/>
            <person name="Xu J.R."/>
            <person name="Peng Y.L."/>
        </authorList>
    </citation>
    <scope>NUCLEOTIDE SEQUENCE</scope>
    <source>
        <strain evidence="2">Y34</strain>
    </source>
</reference>
<name>A0AA97PM06_PYRO3</name>
<evidence type="ECO:0000256" key="1">
    <source>
        <dbReference type="SAM" id="MobiDB-lite"/>
    </source>
</evidence>
<feature type="compositionally biased region" description="Polar residues" evidence="1">
    <location>
        <begin position="10"/>
        <end position="26"/>
    </location>
</feature>
<evidence type="ECO:0000313" key="2">
    <source>
        <dbReference type="EMBL" id="ELQ39676.1"/>
    </source>
</evidence>